<evidence type="ECO:0000313" key="3">
    <source>
        <dbReference type="Proteomes" id="UP001596174"/>
    </source>
</evidence>
<dbReference type="EMBL" id="JBHSQJ010000014">
    <property type="protein sequence ID" value="MFC5906606.1"/>
    <property type="molecule type" value="Genomic_DNA"/>
</dbReference>
<sequence>MSAPTAETGLVDYPHLGFNPVPGRPDDVSAVNATLQQATATLKEAGGLLTQVEQSGSEIWQGAAGDAFRSHVDQELTKRLSTAQTSLEDALNILQGWYSTLVSHRTSAAQLDTEAAEAQQSQQQAQIQLEQAQANPDLQLAGRHFDTDAELQSAQNRLDAAVQGVDTASSALNDANGRLESIMRRARELQSEHEAVARRAAQAIEHAAHDLAPHKPGLFSRMWNDIKSAAKAVGDWVKNHLDAIHSVLSTISAVAGLLALITPPPIDVIAGAVALVAGAGALAVDAANPKFRHGISELLHGHFNKESLGAAMTGVGDVLSVVPGVGALGKTGVAAVKGLRAGEEAASVGMRAYDAAKLAVKDGGFMAKQLAKNPNMQKLVTTLNLPSLAPKVGAGAVDAMQWGAGVVWKTKGALSHVYKDVKEATS</sequence>
<protein>
    <recommendedName>
        <fullName evidence="4">Integral membrane protein</fullName>
    </recommendedName>
</protein>
<keyword evidence="1" id="KW-0175">Coiled coil</keyword>
<evidence type="ECO:0008006" key="4">
    <source>
        <dbReference type="Google" id="ProtNLM"/>
    </source>
</evidence>
<dbReference type="Proteomes" id="UP001596174">
    <property type="component" value="Unassembled WGS sequence"/>
</dbReference>
<evidence type="ECO:0000313" key="2">
    <source>
        <dbReference type="EMBL" id="MFC5906606.1"/>
    </source>
</evidence>
<dbReference type="RefSeq" id="WP_380580181.1">
    <property type="nucleotide sequence ID" value="NZ_JBHSQJ010000014.1"/>
</dbReference>
<comment type="caution">
    <text evidence="2">The sequence shown here is derived from an EMBL/GenBank/DDBJ whole genome shotgun (WGS) entry which is preliminary data.</text>
</comment>
<organism evidence="2 3">
    <name type="scientific">Streptacidiphilus monticola</name>
    <dbReference type="NCBI Taxonomy" id="2161674"/>
    <lineage>
        <taxon>Bacteria</taxon>
        <taxon>Bacillati</taxon>
        <taxon>Actinomycetota</taxon>
        <taxon>Actinomycetes</taxon>
        <taxon>Kitasatosporales</taxon>
        <taxon>Streptomycetaceae</taxon>
        <taxon>Streptacidiphilus</taxon>
    </lineage>
</organism>
<evidence type="ECO:0000256" key="1">
    <source>
        <dbReference type="SAM" id="Coils"/>
    </source>
</evidence>
<proteinExistence type="predicted"/>
<name>A0ABW1G0P0_9ACTN</name>
<reference evidence="3" key="1">
    <citation type="journal article" date="2019" name="Int. J. Syst. Evol. Microbiol.">
        <title>The Global Catalogue of Microorganisms (GCM) 10K type strain sequencing project: providing services to taxonomists for standard genome sequencing and annotation.</title>
        <authorList>
            <consortium name="The Broad Institute Genomics Platform"/>
            <consortium name="The Broad Institute Genome Sequencing Center for Infectious Disease"/>
            <person name="Wu L."/>
            <person name="Ma J."/>
        </authorList>
    </citation>
    <scope>NUCLEOTIDE SEQUENCE [LARGE SCALE GENOMIC DNA]</scope>
    <source>
        <strain evidence="3">JCM 4816</strain>
    </source>
</reference>
<feature type="coiled-coil region" evidence="1">
    <location>
        <begin position="172"/>
        <end position="199"/>
    </location>
</feature>
<feature type="coiled-coil region" evidence="1">
    <location>
        <begin position="108"/>
        <end position="135"/>
    </location>
</feature>
<accession>A0ABW1G0P0</accession>
<keyword evidence="3" id="KW-1185">Reference proteome</keyword>
<gene>
    <name evidence="2" type="ORF">ACFP3V_05155</name>
</gene>